<accession>A0ABW0PKG5</accession>
<evidence type="ECO:0000256" key="2">
    <source>
        <dbReference type="SAM" id="MobiDB-lite"/>
    </source>
</evidence>
<comment type="caution">
    <text evidence="3">The sequence shown here is derived from an EMBL/GenBank/DDBJ whole genome shotgun (WGS) entry which is preliminary data.</text>
</comment>
<dbReference type="RefSeq" id="WP_379723816.1">
    <property type="nucleotide sequence ID" value="NZ_JBHSMS010000055.1"/>
</dbReference>
<dbReference type="EMBL" id="JBHSMS010000055">
    <property type="protein sequence ID" value="MFC5512818.1"/>
    <property type="molecule type" value="Genomic_DNA"/>
</dbReference>
<evidence type="ECO:0000313" key="3">
    <source>
        <dbReference type="EMBL" id="MFC5512818.1"/>
    </source>
</evidence>
<sequence length="327" mass="36450">MTDSTLYIADDATPPNSRALARMVAAEMVQNLEIPNSEAVRKRIVALTGGRLNPSALTMQQEMKAWYAEEFWPTYHAMGSLPEDSGVPAEVRNIFQASFQTMVVQLFAAAKAGFQTEREDFQRQIDEADKMVQDLQRVAGEHELRAAEAQERYQAEAHKHAGAKERLEALASEVRDLNAKLHAAHEQQATHEAELKEVRQSERARADTQIEEAFREGRRHLLEIDALRQRVKSMELSLDGQKGENRRLVLEHAKATAESSALQTELANTRAAHVKEVERMTAALRAAQAGAAQAERMKPTVRGASRKAPVSAPAGRVRRSLHKPTRP</sequence>
<name>A0ABW0PKG5_9BURK</name>
<keyword evidence="4" id="KW-1185">Reference proteome</keyword>
<protein>
    <recommendedName>
        <fullName evidence="5">Plasmid replication DNA-binding protein KfrA</fullName>
    </recommendedName>
</protein>
<dbReference type="Proteomes" id="UP001596031">
    <property type="component" value="Unassembled WGS sequence"/>
</dbReference>
<feature type="coiled-coil region" evidence="1">
    <location>
        <begin position="111"/>
        <end position="194"/>
    </location>
</feature>
<reference evidence="4" key="1">
    <citation type="journal article" date="2019" name="Int. J. Syst. Evol. Microbiol.">
        <title>The Global Catalogue of Microorganisms (GCM) 10K type strain sequencing project: providing services to taxonomists for standard genome sequencing and annotation.</title>
        <authorList>
            <consortium name="The Broad Institute Genomics Platform"/>
            <consortium name="The Broad Institute Genome Sequencing Center for Infectious Disease"/>
            <person name="Wu L."/>
            <person name="Ma J."/>
        </authorList>
    </citation>
    <scope>NUCLEOTIDE SEQUENCE [LARGE SCALE GENOMIC DNA]</scope>
    <source>
        <strain evidence="4">CCUG 38813</strain>
    </source>
</reference>
<feature type="compositionally biased region" description="Basic residues" evidence="2">
    <location>
        <begin position="316"/>
        <end position="327"/>
    </location>
</feature>
<evidence type="ECO:0000313" key="4">
    <source>
        <dbReference type="Proteomes" id="UP001596031"/>
    </source>
</evidence>
<keyword evidence="1" id="KW-0175">Coiled coil</keyword>
<evidence type="ECO:0008006" key="5">
    <source>
        <dbReference type="Google" id="ProtNLM"/>
    </source>
</evidence>
<proteinExistence type="predicted"/>
<gene>
    <name evidence="3" type="ORF">ACFPOU_17075</name>
</gene>
<evidence type="ECO:0000256" key="1">
    <source>
        <dbReference type="SAM" id="Coils"/>
    </source>
</evidence>
<feature type="region of interest" description="Disordered" evidence="2">
    <location>
        <begin position="290"/>
        <end position="327"/>
    </location>
</feature>
<organism evidence="3 4">
    <name type="scientific">Massilia jejuensis</name>
    <dbReference type="NCBI Taxonomy" id="648894"/>
    <lineage>
        <taxon>Bacteria</taxon>
        <taxon>Pseudomonadati</taxon>
        <taxon>Pseudomonadota</taxon>
        <taxon>Betaproteobacteria</taxon>
        <taxon>Burkholderiales</taxon>
        <taxon>Oxalobacteraceae</taxon>
        <taxon>Telluria group</taxon>
        <taxon>Massilia</taxon>
    </lineage>
</organism>